<dbReference type="InterPro" id="IPR051317">
    <property type="entry name" value="Gfo/Idh/MocA_oxidoreduct"/>
</dbReference>
<dbReference type="EC" id="1.1.1.292" evidence="5"/>
<dbReference type="SUPFAM" id="SSF51735">
    <property type="entry name" value="NAD(P)-binding Rossmann-fold domains"/>
    <property type="match status" value="1"/>
</dbReference>
<dbReference type="Pfam" id="PF22725">
    <property type="entry name" value="GFO_IDH_MocA_C3"/>
    <property type="match status" value="1"/>
</dbReference>
<dbReference type="Proteomes" id="UP000319576">
    <property type="component" value="Chromosome"/>
</dbReference>
<comment type="similarity">
    <text evidence="1">Belongs to the Gfo/Idh/MocA family.</text>
</comment>
<reference evidence="5 6" key="1">
    <citation type="submission" date="2019-02" db="EMBL/GenBank/DDBJ databases">
        <title>Deep-cultivation of Planctomycetes and their phenomic and genomic characterization uncovers novel biology.</title>
        <authorList>
            <person name="Wiegand S."/>
            <person name="Jogler M."/>
            <person name="Boedeker C."/>
            <person name="Pinto D."/>
            <person name="Vollmers J."/>
            <person name="Rivas-Marin E."/>
            <person name="Kohn T."/>
            <person name="Peeters S.H."/>
            <person name="Heuer A."/>
            <person name="Rast P."/>
            <person name="Oberbeckmann S."/>
            <person name="Bunk B."/>
            <person name="Jeske O."/>
            <person name="Meyerdierks A."/>
            <person name="Storesund J.E."/>
            <person name="Kallscheuer N."/>
            <person name="Luecker S."/>
            <person name="Lage O.M."/>
            <person name="Pohl T."/>
            <person name="Merkel B.J."/>
            <person name="Hornburger P."/>
            <person name="Mueller R.-W."/>
            <person name="Bruemmer F."/>
            <person name="Labrenz M."/>
            <person name="Spormann A.M."/>
            <person name="Op den Camp H."/>
            <person name="Overmann J."/>
            <person name="Amann R."/>
            <person name="Jetten M.S.M."/>
            <person name="Mascher T."/>
            <person name="Medema M.H."/>
            <person name="Devos D.P."/>
            <person name="Kaster A.-K."/>
            <person name="Ovreas L."/>
            <person name="Rohde M."/>
            <person name="Galperin M.Y."/>
            <person name="Jogler C."/>
        </authorList>
    </citation>
    <scope>NUCLEOTIDE SEQUENCE [LARGE SCALE GENOMIC DNA]</scope>
    <source>
        <strain evidence="5 6">ETA_A1</strain>
    </source>
</reference>
<dbReference type="InterPro" id="IPR036291">
    <property type="entry name" value="NAD(P)-bd_dom_sf"/>
</dbReference>
<dbReference type="PANTHER" id="PTHR43708:SF5">
    <property type="entry name" value="CONSERVED EXPRESSED OXIDOREDUCTASE (EUROFUNG)-RELATED"/>
    <property type="match status" value="1"/>
</dbReference>
<dbReference type="Pfam" id="PF01408">
    <property type="entry name" value="GFO_IDH_MocA"/>
    <property type="match status" value="1"/>
</dbReference>
<dbReference type="PANTHER" id="PTHR43708">
    <property type="entry name" value="CONSERVED EXPRESSED OXIDOREDUCTASE (EUROFUNG)"/>
    <property type="match status" value="1"/>
</dbReference>
<accession>A0A517XZJ7</accession>
<keyword evidence="2 5" id="KW-0560">Oxidoreductase</keyword>
<dbReference type="AlphaFoldDB" id="A0A517XZJ7"/>
<dbReference type="SUPFAM" id="SSF55347">
    <property type="entry name" value="Glyceraldehyde-3-phosphate dehydrogenase-like, C-terminal domain"/>
    <property type="match status" value="1"/>
</dbReference>
<dbReference type="Gene3D" id="3.30.360.10">
    <property type="entry name" value="Dihydrodipicolinate Reductase, domain 2"/>
    <property type="match status" value="1"/>
</dbReference>
<name>A0A517XZJ7_9BACT</name>
<keyword evidence="6" id="KW-1185">Reference proteome</keyword>
<evidence type="ECO:0000313" key="6">
    <source>
        <dbReference type="Proteomes" id="UP000319576"/>
    </source>
</evidence>
<dbReference type="GO" id="GO:0033712">
    <property type="term" value="F:1,5-anhydro-D-fructose reductase (1,5-anhydro-D-mannitol-forming) activity"/>
    <property type="evidence" value="ECO:0007669"/>
    <property type="project" value="UniProtKB-EC"/>
</dbReference>
<proteinExistence type="inferred from homology"/>
<dbReference type="GO" id="GO:0000166">
    <property type="term" value="F:nucleotide binding"/>
    <property type="evidence" value="ECO:0007669"/>
    <property type="project" value="InterPro"/>
</dbReference>
<organism evidence="5 6">
    <name type="scientific">Urbifossiella limnaea</name>
    <dbReference type="NCBI Taxonomy" id="2528023"/>
    <lineage>
        <taxon>Bacteria</taxon>
        <taxon>Pseudomonadati</taxon>
        <taxon>Planctomycetota</taxon>
        <taxon>Planctomycetia</taxon>
        <taxon>Gemmatales</taxon>
        <taxon>Gemmataceae</taxon>
        <taxon>Urbifossiella</taxon>
    </lineage>
</organism>
<dbReference type="OrthoDB" id="6183734at2"/>
<evidence type="ECO:0000313" key="5">
    <source>
        <dbReference type="EMBL" id="QDU22930.1"/>
    </source>
</evidence>
<evidence type="ECO:0000259" key="3">
    <source>
        <dbReference type="Pfam" id="PF01408"/>
    </source>
</evidence>
<feature type="domain" description="Gfo/Idh/MocA-like oxidoreductase N-terminal" evidence="3">
    <location>
        <begin position="20"/>
        <end position="141"/>
    </location>
</feature>
<feature type="domain" description="GFO/IDH/MocA-like oxidoreductase" evidence="4">
    <location>
        <begin position="150"/>
        <end position="272"/>
    </location>
</feature>
<dbReference type="EMBL" id="CP036273">
    <property type="protein sequence ID" value="QDU22930.1"/>
    <property type="molecule type" value="Genomic_DNA"/>
</dbReference>
<protein>
    <submittedName>
        <fullName evidence="5">1,5-anhydro-D-fructose reductase</fullName>
        <ecNumber evidence="5">1.1.1.292</ecNumber>
    </submittedName>
</protein>
<evidence type="ECO:0000256" key="1">
    <source>
        <dbReference type="ARBA" id="ARBA00010928"/>
    </source>
</evidence>
<dbReference type="KEGG" id="uli:ETAA1_49190"/>
<evidence type="ECO:0000259" key="4">
    <source>
        <dbReference type="Pfam" id="PF22725"/>
    </source>
</evidence>
<dbReference type="RefSeq" id="WP_145243038.1">
    <property type="nucleotide sequence ID" value="NZ_CP036273.1"/>
</dbReference>
<dbReference type="Gene3D" id="3.40.50.720">
    <property type="entry name" value="NAD(P)-binding Rossmann-like Domain"/>
    <property type="match status" value="1"/>
</dbReference>
<dbReference type="InterPro" id="IPR000683">
    <property type="entry name" value="Gfo/Idh/MocA-like_OxRdtase_N"/>
</dbReference>
<gene>
    <name evidence="5" type="primary">afr_6</name>
    <name evidence="5" type="ORF">ETAA1_49190</name>
</gene>
<dbReference type="InterPro" id="IPR055170">
    <property type="entry name" value="GFO_IDH_MocA-like_dom"/>
</dbReference>
<evidence type="ECO:0000256" key="2">
    <source>
        <dbReference type="ARBA" id="ARBA00023002"/>
    </source>
</evidence>
<sequence length="367" mass="40459">MSEPLSLNYLPTLPRRRDWRIGCAGAGFIMRDCHLVAYANAGFNPVAVASRKVETAREVAAARGVPTVHATLDDLLRDDGVEILDVAVPPDAQPDLIRRAVELGRGRLRGILTQKPLALSVRDARDLVECCAAAGIVLAVNQNMRFDQSVRAAKDALARGLIGEPVLATIDMRAVPHWMPWAEGLPSLSTFVMSIHHLDTFRYWLGTPDRVLASTRPDPRTRFPHRDGINLTILEYDHGPRASAWDDVWAGPKAAADDHPHAIRWRVEGTAGLMHGTIGWPRYPAREPSTLDLWSELVPGGWHRPRWPEVWFPDAFVGTMAQLLVAVEDGTEPEIGGRDNVETIALCEAVFAAATEHRVVEMMKGEG</sequence>